<evidence type="ECO:0000256" key="5">
    <source>
        <dbReference type="ARBA" id="ARBA00022801"/>
    </source>
</evidence>
<dbReference type="Gene3D" id="3.40.720.10">
    <property type="entry name" value="Alkaline Phosphatase, subunit A"/>
    <property type="match status" value="1"/>
</dbReference>
<comment type="cofactor">
    <cofactor evidence="1">
        <name>Ca(2+)</name>
        <dbReference type="ChEBI" id="CHEBI:29108"/>
    </cofactor>
</comment>
<organism evidence="9 10">
    <name type="scientific">Pontiella desulfatans</name>
    <dbReference type="NCBI Taxonomy" id="2750659"/>
    <lineage>
        <taxon>Bacteria</taxon>
        <taxon>Pseudomonadati</taxon>
        <taxon>Kiritimatiellota</taxon>
        <taxon>Kiritimatiellia</taxon>
        <taxon>Kiritimatiellales</taxon>
        <taxon>Pontiellaceae</taxon>
        <taxon>Pontiella</taxon>
    </lineage>
</organism>
<sequence length="626" mass="69059">MSKWIIVGGLAALLCGFVHAAEKPMNVIFILADDLGWSDTTLYGTTSLYKTPNIERLAKRGMTFTRAYSNSPLCSPTRASILTGQTPARHGSTAPQHHHGEVRLKAGVEPSTSPGNKALGTVSVTRLDTKLPTLGKLIKGDGYATAHFGKWHLGPEPYSPLQHGFDIDIPHWYGPGPAGSFLAPWQYPNFKANHPKEHIEDRMAEEAVAWMTSVNMEQPFFMNYWQFSVHAPFDAKEELIEKYRNEIDPKDPQRCPIYAAMVHSLDDAVGSLLDAVDAAGIADETVIVFISDNGGNMYDDVNGTTATSNFPLRGGKATMFEGGIRVPCVVIWPGVTQPGSRSDELIQTADFYPTLLNGLGIDLPENWPLDGVDLLPALKGGRLSRDAIFTYFPHSPPIPEWLPPSMTVHVGDWKLIRLFCQGENGAHDWLLYNLKDDIGEKNNLAAAYPERVQQMDRMIEDYIKTSGAVVPQPNTAFDPKFYMPENIGVPKDKQAVRGLVAGWVENGTCSLEQGEGTLVVKSTGADPFVQGHQFKLLHGGPFVVHFSMKSNSQGTGAVYYNQPAGKDCLIDFPVTHDGRFHELAIKLPVKTLNALRIDPSRGPGTMEFDWIRVLDHSGKILQRWEF</sequence>
<dbReference type="EMBL" id="CAAHFG010000001">
    <property type="protein sequence ID" value="VGO12671.1"/>
    <property type="molecule type" value="Genomic_DNA"/>
</dbReference>
<evidence type="ECO:0000256" key="3">
    <source>
        <dbReference type="ARBA" id="ARBA00022723"/>
    </source>
</evidence>
<accession>A0A6C2TZ83</accession>
<keyword evidence="4 7" id="KW-0732">Signal</keyword>
<dbReference type="Gene3D" id="3.30.1120.10">
    <property type="match status" value="1"/>
</dbReference>
<dbReference type="GO" id="GO:0004065">
    <property type="term" value="F:arylsulfatase activity"/>
    <property type="evidence" value="ECO:0007669"/>
    <property type="project" value="TreeGrafter"/>
</dbReference>
<dbReference type="InterPro" id="IPR017850">
    <property type="entry name" value="Alkaline_phosphatase_core_sf"/>
</dbReference>
<dbReference type="Proteomes" id="UP000366872">
    <property type="component" value="Unassembled WGS sequence"/>
</dbReference>
<evidence type="ECO:0000313" key="10">
    <source>
        <dbReference type="Proteomes" id="UP000366872"/>
    </source>
</evidence>
<gene>
    <name evidence="9" type="primary">atsA_54</name>
    <name evidence="9" type="ORF">PDESU_01224</name>
</gene>
<name>A0A6C2TZ83_PONDE</name>
<evidence type="ECO:0000256" key="6">
    <source>
        <dbReference type="ARBA" id="ARBA00022837"/>
    </source>
</evidence>
<evidence type="ECO:0000259" key="8">
    <source>
        <dbReference type="Pfam" id="PF00884"/>
    </source>
</evidence>
<dbReference type="Pfam" id="PF00884">
    <property type="entry name" value="Sulfatase"/>
    <property type="match status" value="1"/>
</dbReference>
<dbReference type="PANTHER" id="PTHR42693">
    <property type="entry name" value="ARYLSULFATASE FAMILY MEMBER"/>
    <property type="match status" value="1"/>
</dbReference>
<reference evidence="9 10" key="1">
    <citation type="submission" date="2019-04" db="EMBL/GenBank/DDBJ databases">
        <authorList>
            <person name="Van Vliet M D."/>
        </authorList>
    </citation>
    <scope>NUCLEOTIDE SEQUENCE [LARGE SCALE GENOMIC DNA]</scope>
    <source>
        <strain evidence="9 10">F1</strain>
    </source>
</reference>
<keyword evidence="6" id="KW-0106">Calcium</keyword>
<keyword evidence="5" id="KW-0378">Hydrolase</keyword>
<dbReference type="RefSeq" id="WP_222847071.1">
    <property type="nucleotide sequence ID" value="NZ_CAAHFG010000001.1"/>
</dbReference>
<evidence type="ECO:0000313" key="9">
    <source>
        <dbReference type="EMBL" id="VGO12671.1"/>
    </source>
</evidence>
<dbReference type="PROSITE" id="PS00523">
    <property type="entry name" value="SULFATASE_1"/>
    <property type="match status" value="1"/>
</dbReference>
<protein>
    <submittedName>
        <fullName evidence="9">Arylsulfatase</fullName>
    </submittedName>
</protein>
<evidence type="ECO:0000256" key="4">
    <source>
        <dbReference type="ARBA" id="ARBA00022729"/>
    </source>
</evidence>
<dbReference type="GO" id="GO:0046872">
    <property type="term" value="F:metal ion binding"/>
    <property type="evidence" value="ECO:0007669"/>
    <property type="project" value="UniProtKB-KW"/>
</dbReference>
<evidence type="ECO:0000256" key="7">
    <source>
        <dbReference type="SAM" id="SignalP"/>
    </source>
</evidence>
<proteinExistence type="inferred from homology"/>
<evidence type="ECO:0000256" key="2">
    <source>
        <dbReference type="ARBA" id="ARBA00008779"/>
    </source>
</evidence>
<dbReference type="PANTHER" id="PTHR42693:SF42">
    <property type="entry name" value="ARYLSULFATASE G"/>
    <property type="match status" value="1"/>
</dbReference>
<dbReference type="InterPro" id="IPR050738">
    <property type="entry name" value="Sulfatase"/>
</dbReference>
<comment type="similarity">
    <text evidence="2">Belongs to the sulfatase family.</text>
</comment>
<dbReference type="CDD" id="cd16144">
    <property type="entry name" value="ARS_like"/>
    <property type="match status" value="1"/>
</dbReference>
<dbReference type="InterPro" id="IPR000917">
    <property type="entry name" value="Sulfatase_N"/>
</dbReference>
<evidence type="ECO:0000256" key="1">
    <source>
        <dbReference type="ARBA" id="ARBA00001913"/>
    </source>
</evidence>
<dbReference type="AlphaFoldDB" id="A0A6C2TZ83"/>
<keyword evidence="10" id="KW-1185">Reference proteome</keyword>
<keyword evidence="3" id="KW-0479">Metal-binding</keyword>
<dbReference type="SUPFAM" id="SSF53649">
    <property type="entry name" value="Alkaline phosphatase-like"/>
    <property type="match status" value="1"/>
</dbReference>
<feature type="signal peptide" evidence="7">
    <location>
        <begin position="1"/>
        <end position="20"/>
    </location>
</feature>
<feature type="chain" id="PRO_5028935556" evidence="7">
    <location>
        <begin position="21"/>
        <end position="626"/>
    </location>
</feature>
<dbReference type="InterPro" id="IPR024607">
    <property type="entry name" value="Sulfatase_CS"/>
</dbReference>
<feature type="domain" description="Sulfatase N-terminal" evidence="8">
    <location>
        <begin position="26"/>
        <end position="360"/>
    </location>
</feature>